<keyword evidence="2" id="KW-1185">Reference proteome</keyword>
<dbReference type="Proteomes" id="UP000499080">
    <property type="component" value="Unassembled WGS sequence"/>
</dbReference>
<reference evidence="1 2" key="1">
    <citation type="journal article" date="2019" name="Sci. Rep.">
        <title>Orb-weaving spider Araneus ventricosus genome elucidates the spidroin gene catalogue.</title>
        <authorList>
            <person name="Kono N."/>
            <person name="Nakamura H."/>
            <person name="Ohtoshi R."/>
            <person name="Moran D.A.P."/>
            <person name="Shinohara A."/>
            <person name="Yoshida Y."/>
            <person name="Fujiwara M."/>
            <person name="Mori M."/>
            <person name="Tomita M."/>
            <person name="Arakawa K."/>
        </authorList>
    </citation>
    <scope>NUCLEOTIDE SEQUENCE [LARGE SCALE GENOMIC DNA]</scope>
</reference>
<sequence>MAASNNCENISFLTPGTGKAEDALHSAAILNIAPHIRGNILFLHAFCGCCTTSALLRKEKKKFMNVLNSTELQQVVNILLDENACPNDIDEVHRKF</sequence>
<evidence type="ECO:0000313" key="2">
    <source>
        <dbReference type="Proteomes" id="UP000499080"/>
    </source>
</evidence>
<proteinExistence type="predicted"/>
<gene>
    <name evidence="1" type="ORF">AVEN_253501_1</name>
</gene>
<dbReference type="EMBL" id="BGPR01000109">
    <property type="protein sequence ID" value="GBL95161.1"/>
    <property type="molecule type" value="Genomic_DNA"/>
</dbReference>
<accession>A0A4Y2BSG6</accession>
<name>A0A4Y2BSG6_ARAVE</name>
<evidence type="ECO:0000313" key="1">
    <source>
        <dbReference type="EMBL" id="GBL95161.1"/>
    </source>
</evidence>
<comment type="caution">
    <text evidence="1">The sequence shown here is derived from an EMBL/GenBank/DDBJ whole genome shotgun (WGS) entry which is preliminary data.</text>
</comment>
<dbReference type="OrthoDB" id="6156427at2759"/>
<dbReference type="AlphaFoldDB" id="A0A4Y2BSG6"/>
<organism evidence="1 2">
    <name type="scientific">Araneus ventricosus</name>
    <name type="common">Orbweaver spider</name>
    <name type="synonym">Epeira ventricosa</name>
    <dbReference type="NCBI Taxonomy" id="182803"/>
    <lineage>
        <taxon>Eukaryota</taxon>
        <taxon>Metazoa</taxon>
        <taxon>Ecdysozoa</taxon>
        <taxon>Arthropoda</taxon>
        <taxon>Chelicerata</taxon>
        <taxon>Arachnida</taxon>
        <taxon>Araneae</taxon>
        <taxon>Araneomorphae</taxon>
        <taxon>Entelegynae</taxon>
        <taxon>Araneoidea</taxon>
        <taxon>Araneidae</taxon>
        <taxon>Araneus</taxon>
    </lineage>
</organism>
<protein>
    <submittedName>
        <fullName evidence="1">Uncharacterized protein</fullName>
    </submittedName>
</protein>